<accession>A0A9K3JAD5</accession>
<dbReference type="PANTHER" id="PTHR31923">
    <property type="entry name" value="BSD DOMAIN-CONTAINING PROTEIN"/>
    <property type="match status" value="1"/>
</dbReference>
<proteinExistence type="predicted"/>
<sequence length="109" mass="12618">MNIQSWFRRAKSISSSQPSTNQNEQHQLYGITDDLINLLKSFTLETFRNFNLQDEQGAVDGPESTKDLSSWQEKHVVLVFSKVKAFTFRIGLGNLMVIWCLYKLLLLLH</sequence>
<evidence type="ECO:0000256" key="2">
    <source>
        <dbReference type="SAM" id="Phobius"/>
    </source>
</evidence>
<dbReference type="AlphaFoldDB" id="A0A9K3JAD5"/>
<reference evidence="3" key="1">
    <citation type="journal article" date="2017" name="Nature">
        <title>The sunflower genome provides insights into oil metabolism, flowering and Asterid evolution.</title>
        <authorList>
            <person name="Badouin H."/>
            <person name="Gouzy J."/>
            <person name="Grassa C.J."/>
            <person name="Murat F."/>
            <person name="Staton S.E."/>
            <person name="Cottret L."/>
            <person name="Lelandais-Briere C."/>
            <person name="Owens G.L."/>
            <person name="Carrere S."/>
            <person name="Mayjonade B."/>
            <person name="Legrand L."/>
            <person name="Gill N."/>
            <person name="Kane N.C."/>
            <person name="Bowers J.E."/>
            <person name="Hubner S."/>
            <person name="Bellec A."/>
            <person name="Berard A."/>
            <person name="Berges H."/>
            <person name="Blanchet N."/>
            <person name="Boniface M.C."/>
            <person name="Brunel D."/>
            <person name="Catrice O."/>
            <person name="Chaidir N."/>
            <person name="Claudel C."/>
            <person name="Donnadieu C."/>
            <person name="Faraut T."/>
            <person name="Fievet G."/>
            <person name="Helmstetter N."/>
            <person name="King M."/>
            <person name="Knapp S.J."/>
            <person name="Lai Z."/>
            <person name="Le Paslier M.C."/>
            <person name="Lippi Y."/>
            <person name="Lorenzon L."/>
            <person name="Mandel J.R."/>
            <person name="Marage G."/>
            <person name="Marchand G."/>
            <person name="Marquand E."/>
            <person name="Bret-Mestries E."/>
            <person name="Morien E."/>
            <person name="Nambeesan S."/>
            <person name="Nguyen T."/>
            <person name="Pegot-Espagnet P."/>
            <person name="Pouilly N."/>
            <person name="Raftis F."/>
            <person name="Sallet E."/>
            <person name="Schiex T."/>
            <person name="Thomas J."/>
            <person name="Vandecasteele C."/>
            <person name="Vares D."/>
            <person name="Vear F."/>
            <person name="Vautrin S."/>
            <person name="Crespi M."/>
            <person name="Mangin B."/>
            <person name="Burke J.M."/>
            <person name="Salse J."/>
            <person name="Munos S."/>
            <person name="Vincourt P."/>
            <person name="Rieseberg L.H."/>
            <person name="Langlade N.B."/>
        </authorList>
    </citation>
    <scope>NUCLEOTIDE SEQUENCE</scope>
    <source>
        <tissue evidence="3">Leaves</tissue>
    </source>
</reference>
<evidence type="ECO:0000256" key="1">
    <source>
        <dbReference type="SAM" id="MobiDB-lite"/>
    </source>
</evidence>
<reference evidence="3" key="2">
    <citation type="submission" date="2020-06" db="EMBL/GenBank/DDBJ databases">
        <title>Helianthus annuus Genome sequencing and assembly Release 2.</title>
        <authorList>
            <person name="Gouzy J."/>
            <person name="Langlade N."/>
            <person name="Munos S."/>
        </authorList>
    </citation>
    <scope>NUCLEOTIDE SEQUENCE</scope>
    <source>
        <tissue evidence="3">Leaves</tissue>
    </source>
</reference>
<feature type="transmembrane region" description="Helical" evidence="2">
    <location>
        <begin position="90"/>
        <end position="108"/>
    </location>
</feature>
<dbReference type="Gramene" id="mRNA:HanXRQr2_Chr04g0180091">
    <property type="protein sequence ID" value="mRNA:HanXRQr2_Chr04g0180091"/>
    <property type="gene ID" value="HanXRQr2_Chr04g0180091"/>
</dbReference>
<keyword evidence="2" id="KW-0812">Transmembrane</keyword>
<comment type="caution">
    <text evidence="3">The sequence shown here is derived from an EMBL/GenBank/DDBJ whole genome shotgun (WGS) entry which is preliminary data.</text>
</comment>
<protein>
    <submittedName>
        <fullName evidence="3">Uncharacterized protein</fullName>
    </submittedName>
</protein>
<gene>
    <name evidence="3" type="ORF">HanXRQr2_Chr04g0180091</name>
</gene>
<dbReference type="PANTHER" id="PTHR31923:SF3">
    <property type="entry name" value="BSD DOMAIN-CONTAINING PROTEIN"/>
    <property type="match status" value="1"/>
</dbReference>
<evidence type="ECO:0000313" key="3">
    <source>
        <dbReference type="EMBL" id="KAF5811321.1"/>
    </source>
</evidence>
<feature type="compositionally biased region" description="Polar residues" evidence="1">
    <location>
        <begin position="12"/>
        <end position="24"/>
    </location>
</feature>
<keyword evidence="2" id="KW-0472">Membrane</keyword>
<organism evidence="3 4">
    <name type="scientific">Helianthus annuus</name>
    <name type="common">Common sunflower</name>
    <dbReference type="NCBI Taxonomy" id="4232"/>
    <lineage>
        <taxon>Eukaryota</taxon>
        <taxon>Viridiplantae</taxon>
        <taxon>Streptophyta</taxon>
        <taxon>Embryophyta</taxon>
        <taxon>Tracheophyta</taxon>
        <taxon>Spermatophyta</taxon>
        <taxon>Magnoliopsida</taxon>
        <taxon>eudicotyledons</taxon>
        <taxon>Gunneridae</taxon>
        <taxon>Pentapetalae</taxon>
        <taxon>asterids</taxon>
        <taxon>campanulids</taxon>
        <taxon>Asterales</taxon>
        <taxon>Asteraceae</taxon>
        <taxon>Asteroideae</taxon>
        <taxon>Heliantheae alliance</taxon>
        <taxon>Heliantheae</taxon>
        <taxon>Helianthus</taxon>
    </lineage>
</organism>
<keyword evidence="4" id="KW-1185">Reference proteome</keyword>
<feature type="region of interest" description="Disordered" evidence="1">
    <location>
        <begin position="1"/>
        <end position="24"/>
    </location>
</feature>
<evidence type="ECO:0000313" key="4">
    <source>
        <dbReference type="Proteomes" id="UP000215914"/>
    </source>
</evidence>
<keyword evidence="2" id="KW-1133">Transmembrane helix</keyword>
<name>A0A9K3JAD5_HELAN</name>
<dbReference type="EMBL" id="MNCJ02000319">
    <property type="protein sequence ID" value="KAF5811321.1"/>
    <property type="molecule type" value="Genomic_DNA"/>
</dbReference>
<dbReference type="Proteomes" id="UP000215914">
    <property type="component" value="Unassembled WGS sequence"/>
</dbReference>